<protein>
    <recommendedName>
        <fullName evidence="10">Cyclic nucleotide-binding domain-containing protein</fullName>
    </recommendedName>
</protein>
<dbReference type="Gene3D" id="1.10.287.70">
    <property type="match status" value="1"/>
</dbReference>
<dbReference type="Gene3D" id="2.60.120.10">
    <property type="entry name" value="Jelly Rolls"/>
    <property type="match status" value="1"/>
</dbReference>
<evidence type="ECO:0000256" key="5">
    <source>
        <dbReference type="ARBA" id="ARBA00023065"/>
    </source>
</evidence>
<dbReference type="InterPro" id="IPR000595">
    <property type="entry name" value="cNMP-bd_dom"/>
</dbReference>
<dbReference type="SMART" id="SM00100">
    <property type="entry name" value="cNMP"/>
    <property type="match status" value="1"/>
</dbReference>
<dbReference type="GO" id="GO:0005221">
    <property type="term" value="F:intracellularly cyclic nucleotide-activated monoatomic cation channel activity"/>
    <property type="evidence" value="ECO:0007669"/>
    <property type="project" value="InterPro"/>
</dbReference>
<evidence type="ECO:0000256" key="2">
    <source>
        <dbReference type="ARBA" id="ARBA00022448"/>
    </source>
</evidence>
<organism evidence="11 12">
    <name type="scientific">Intoshia linei</name>
    <dbReference type="NCBI Taxonomy" id="1819745"/>
    <lineage>
        <taxon>Eukaryota</taxon>
        <taxon>Metazoa</taxon>
        <taxon>Spiralia</taxon>
        <taxon>Lophotrochozoa</taxon>
        <taxon>Mesozoa</taxon>
        <taxon>Orthonectida</taxon>
        <taxon>Rhopaluridae</taxon>
        <taxon>Intoshia</taxon>
    </lineage>
</organism>
<accession>A0A177AU17</accession>
<proteinExistence type="predicted"/>
<evidence type="ECO:0000256" key="9">
    <source>
        <dbReference type="SAM" id="Phobius"/>
    </source>
</evidence>
<dbReference type="InterPro" id="IPR050866">
    <property type="entry name" value="CNG_cation_channel"/>
</dbReference>
<dbReference type="PROSITE" id="PS00889">
    <property type="entry name" value="CNMP_BINDING_2"/>
    <property type="match status" value="1"/>
</dbReference>
<feature type="transmembrane region" description="Helical" evidence="9">
    <location>
        <begin position="89"/>
        <end position="117"/>
    </location>
</feature>
<comment type="caution">
    <text evidence="11">The sequence shown here is derived from an EMBL/GenBank/DDBJ whole genome shotgun (WGS) entry which is preliminary data.</text>
</comment>
<keyword evidence="6 9" id="KW-0472">Membrane</keyword>
<keyword evidence="8" id="KW-0407">Ion channel</keyword>
<evidence type="ECO:0000259" key="10">
    <source>
        <dbReference type="PROSITE" id="PS50042"/>
    </source>
</evidence>
<dbReference type="InterPro" id="IPR018488">
    <property type="entry name" value="cNMP-bd_CS"/>
</dbReference>
<evidence type="ECO:0000256" key="3">
    <source>
        <dbReference type="ARBA" id="ARBA00022692"/>
    </source>
</evidence>
<keyword evidence="3 9" id="KW-0812">Transmembrane</keyword>
<dbReference type="AlphaFoldDB" id="A0A177AU17"/>
<feature type="transmembrane region" description="Helical" evidence="9">
    <location>
        <begin position="138"/>
        <end position="161"/>
    </location>
</feature>
<dbReference type="FunFam" id="1.10.287.630:FF:000001">
    <property type="entry name" value="Cyclic nucleotide-gated channel alpha 3"/>
    <property type="match status" value="1"/>
</dbReference>
<evidence type="ECO:0000313" key="11">
    <source>
        <dbReference type="EMBL" id="OAF65517.1"/>
    </source>
</evidence>
<dbReference type="PANTHER" id="PTHR45638:SF11">
    <property type="entry name" value="CYCLIC NUCLEOTIDE-GATED CATION CHANNEL SUBUNIT A"/>
    <property type="match status" value="1"/>
</dbReference>
<dbReference type="OrthoDB" id="421226at2759"/>
<evidence type="ECO:0000313" key="12">
    <source>
        <dbReference type="Proteomes" id="UP000078046"/>
    </source>
</evidence>
<keyword evidence="12" id="KW-1185">Reference proteome</keyword>
<dbReference type="GO" id="GO:0044877">
    <property type="term" value="F:protein-containing complex binding"/>
    <property type="evidence" value="ECO:0007669"/>
    <property type="project" value="TreeGrafter"/>
</dbReference>
<dbReference type="SUPFAM" id="SSF51206">
    <property type="entry name" value="cAMP-binding domain-like"/>
    <property type="match status" value="1"/>
</dbReference>
<evidence type="ECO:0000256" key="8">
    <source>
        <dbReference type="ARBA" id="ARBA00023303"/>
    </source>
</evidence>
<name>A0A177AU17_9BILA</name>
<keyword evidence="7" id="KW-1071">Ligand-gated ion channel</keyword>
<sequence length="546" mass="64487">MTSKIEKKAIEILQNPNDDKIAIETEPFISNKKSIKTIRNAVNSTRNYVFEPWGRFKCIWSGITTMFYCYNLWVIIFRFSMSEINQSTIYFWLILDSIADFTYIVDILIELKTAYYLNGILEKNLKLIRLHYKNSVKFYVDLISLTPFEILYVSFGFISILRCARLLKIVTVNYFIEALERHMTYPKIFLTLVSNDRKENGKYKDKLEMTKSFLRKRNISKDMEKKIINYYDYLWYNKNTIDEKINFSFLPRKIQIRIQLLSYSDILSKIDLFENAEIGFIEKLVEKLQPQTFCPNDYVFFKNDIGVDMYIIVDGKIEVIENIKESKNFEEIERPDKKDIIATLTKGTYFGELAIFNIYNVNRRSANVRSVGYSNLLSLSKKNLLVLLQNYPAVKEKFEYIGKKRYFKFIKIDNSNTNLTKSANTINEYNTLNTLQTFYKNTRYLTVPPKELHSNNKSKNFYLNSHKALRQVRSSFNSPIINEKRFVFKSKKTLSDSLNFNVENTNLENLNQPNFNVSTDISVSSSTAPIEKKILRNTLKYRHKKR</sequence>
<evidence type="ECO:0000256" key="4">
    <source>
        <dbReference type="ARBA" id="ARBA00022989"/>
    </source>
</evidence>
<dbReference type="Pfam" id="PF00027">
    <property type="entry name" value="cNMP_binding"/>
    <property type="match status" value="1"/>
</dbReference>
<evidence type="ECO:0000256" key="1">
    <source>
        <dbReference type="ARBA" id="ARBA00004141"/>
    </source>
</evidence>
<dbReference type="Gene3D" id="1.10.287.630">
    <property type="entry name" value="Helix hairpin bin"/>
    <property type="match status" value="1"/>
</dbReference>
<dbReference type="CDD" id="cd00038">
    <property type="entry name" value="CAP_ED"/>
    <property type="match status" value="1"/>
</dbReference>
<gene>
    <name evidence="11" type="ORF">A3Q56_06764</name>
</gene>
<dbReference type="Proteomes" id="UP000078046">
    <property type="component" value="Unassembled WGS sequence"/>
</dbReference>
<reference evidence="11 12" key="1">
    <citation type="submission" date="2016-04" db="EMBL/GenBank/DDBJ databases">
        <title>The genome of Intoshia linei affirms orthonectids as highly simplified spiralians.</title>
        <authorList>
            <person name="Mikhailov K.V."/>
            <person name="Slusarev G.S."/>
            <person name="Nikitin M.A."/>
            <person name="Logacheva M.D."/>
            <person name="Penin A."/>
            <person name="Aleoshin V."/>
            <person name="Panchin Y.V."/>
        </authorList>
    </citation>
    <scope>NUCLEOTIDE SEQUENCE [LARGE SCALE GENOMIC DNA]</scope>
    <source>
        <strain evidence="11">Intl2013</strain>
        <tissue evidence="11">Whole animal</tissue>
    </source>
</reference>
<dbReference type="GO" id="GO:0016020">
    <property type="term" value="C:membrane"/>
    <property type="evidence" value="ECO:0007669"/>
    <property type="project" value="UniProtKB-SubCell"/>
</dbReference>
<feature type="domain" description="Cyclic nucleotide-binding" evidence="10">
    <location>
        <begin position="272"/>
        <end position="397"/>
    </location>
</feature>
<comment type="subcellular location">
    <subcellularLocation>
        <location evidence="1">Membrane</location>
        <topology evidence="1">Multi-pass membrane protein</topology>
    </subcellularLocation>
</comment>
<keyword evidence="5" id="KW-0406">Ion transport</keyword>
<keyword evidence="2" id="KW-0813">Transport</keyword>
<dbReference type="SUPFAM" id="SSF81324">
    <property type="entry name" value="Voltage-gated potassium channels"/>
    <property type="match status" value="1"/>
</dbReference>
<evidence type="ECO:0000256" key="6">
    <source>
        <dbReference type="ARBA" id="ARBA00023136"/>
    </source>
</evidence>
<evidence type="ECO:0000256" key="7">
    <source>
        <dbReference type="ARBA" id="ARBA00023286"/>
    </source>
</evidence>
<dbReference type="PANTHER" id="PTHR45638">
    <property type="entry name" value="CYCLIC NUCLEOTIDE-GATED CATION CHANNEL SUBUNIT A"/>
    <property type="match status" value="1"/>
</dbReference>
<dbReference type="InterPro" id="IPR018490">
    <property type="entry name" value="cNMP-bd_dom_sf"/>
</dbReference>
<dbReference type="InterPro" id="IPR014710">
    <property type="entry name" value="RmlC-like_jellyroll"/>
</dbReference>
<keyword evidence="4 9" id="KW-1133">Transmembrane helix</keyword>
<feature type="transmembrane region" description="Helical" evidence="9">
    <location>
        <begin position="58"/>
        <end position="77"/>
    </location>
</feature>
<dbReference type="EMBL" id="LWCA01001258">
    <property type="protein sequence ID" value="OAF65517.1"/>
    <property type="molecule type" value="Genomic_DNA"/>
</dbReference>
<dbReference type="PROSITE" id="PS50042">
    <property type="entry name" value="CNMP_BINDING_3"/>
    <property type="match status" value="1"/>
</dbReference>